<keyword evidence="2" id="KW-1003">Cell membrane</keyword>
<feature type="transmembrane region" description="Helical" evidence="8">
    <location>
        <begin position="358"/>
        <end position="376"/>
    </location>
</feature>
<feature type="transmembrane region" description="Helical" evidence="8">
    <location>
        <begin position="228"/>
        <end position="247"/>
    </location>
</feature>
<feature type="transmembrane region" description="Helical" evidence="8">
    <location>
        <begin position="267"/>
        <end position="288"/>
    </location>
</feature>
<organism evidence="9 10">
    <name type="scientific">Planosporangium thailandense</name>
    <dbReference type="NCBI Taxonomy" id="765197"/>
    <lineage>
        <taxon>Bacteria</taxon>
        <taxon>Bacillati</taxon>
        <taxon>Actinomycetota</taxon>
        <taxon>Actinomycetes</taxon>
        <taxon>Micromonosporales</taxon>
        <taxon>Micromonosporaceae</taxon>
        <taxon>Planosporangium</taxon>
    </lineage>
</organism>
<feature type="transmembrane region" description="Helical" evidence="8">
    <location>
        <begin position="114"/>
        <end position="133"/>
    </location>
</feature>
<feature type="transmembrane region" description="Helical" evidence="8">
    <location>
        <begin position="84"/>
        <end position="102"/>
    </location>
</feature>
<evidence type="ECO:0000256" key="4">
    <source>
        <dbReference type="ARBA" id="ARBA00022679"/>
    </source>
</evidence>
<name>A0ABX0Y154_9ACTN</name>
<accession>A0ABX0Y154</accession>
<protein>
    <recommendedName>
        <fullName evidence="11">Glycosyltransferase RgtA/B/C/D-like domain-containing protein</fullName>
    </recommendedName>
</protein>
<evidence type="ECO:0000256" key="8">
    <source>
        <dbReference type="SAM" id="Phobius"/>
    </source>
</evidence>
<reference evidence="9 10" key="1">
    <citation type="submission" date="2020-03" db="EMBL/GenBank/DDBJ databases">
        <title>WGS of the type strain of Planosporangium spp.</title>
        <authorList>
            <person name="Thawai C."/>
        </authorList>
    </citation>
    <scope>NUCLEOTIDE SEQUENCE [LARGE SCALE GENOMIC DNA]</scope>
    <source>
        <strain evidence="9 10">TBRC 5610</strain>
    </source>
</reference>
<sequence length="519" mass="54192">MEQIILRSGPGLDTVRSKRAVARWWGSLTTRQAVGISSFVAVLTCLTGLGYQPLSWDEAVTALAADREPLRLASLLSRTDAPLGAYYAAIHLWTMLLAAVGLTPTEALLRLPTAVAAVAAVTVTAACAASWFGPRRGPRVAVIAGVLLATHPLFVFYAHDARPYTIAVLLTVVASGALISALSRPSPLRLAAYALAAVLAIYAHMFAGLVVAAHALVVVRHGVDRRRWLVTGAAVAAAVAPLAWIGSHQTGELGWIPKPTPAAVVSVLGKLAGGAEAVPLAALAVLVVATLRARRRPWPAGVRGTLLIGWAVLPPALLVLADFGYPVLVARYALVAVPAMAVAAAGAAVWLNNRAAAALLALTVASAVATTVYQQAQPFKYEDFRAATDAIEDSSRPGDAIVFLPSAMRVGYDQYSRSGFDDGRGPVDVALAPGDGPLIADLIGGVELAPDRVRRAVADHQRVFVVGDGPPQTMARHRAPQDRAKVAALRDGYVLAWARRFGVVTVSLFTRPGATLGAG</sequence>
<evidence type="ECO:0000256" key="2">
    <source>
        <dbReference type="ARBA" id="ARBA00022475"/>
    </source>
</evidence>
<evidence type="ECO:0000256" key="6">
    <source>
        <dbReference type="ARBA" id="ARBA00022989"/>
    </source>
</evidence>
<dbReference type="PANTHER" id="PTHR33908:SF3">
    <property type="entry name" value="UNDECAPRENYL PHOSPHATE-ALPHA-4-AMINO-4-DEOXY-L-ARABINOSE ARABINOSYL TRANSFERASE"/>
    <property type="match status" value="1"/>
</dbReference>
<comment type="caution">
    <text evidence="9">The sequence shown here is derived from an EMBL/GenBank/DDBJ whole genome shotgun (WGS) entry which is preliminary data.</text>
</comment>
<evidence type="ECO:0000256" key="1">
    <source>
        <dbReference type="ARBA" id="ARBA00004651"/>
    </source>
</evidence>
<evidence type="ECO:0000256" key="3">
    <source>
        <dbReference type="ARBA" id="ARBA00022676"/>
    </source>
</evidence>
<feature type="transmembrane region" description="Helical" evidence="8">
    <location>
        <begin position="164"/>
        <end position="184"/>
    </location>
</feature>
<evidence type="ECO:0000256" key="5">
    <source>
        <dbReference type="ARBA" id="ARBA00022692"/>
    </source>
</evidence>
<comment type="subcellular location">
    <subcellularLocation>
        <location evidence="1">Cell membrane</location>
        <topology evidence="1">Multi-pass membrane protein</topology>
    </subcellularLocation>
</comment>
<keyword evidence="4" id="KW-0808">Transferase</keyword>
<keyword evidence="6 8" id="KW-1133">Transmembrane helix</keyword>
<feature type="transmembrane region" description="Helical" evidence="8">
    <location>
        <begin position="139"/>
        <end position="157"/>
    </location>
</feature>
<dbReference type="PANTHER" id="PTHR33908">
    <property type="entry name" value="MANNOSYLTRANSFERASE YKCB-RELATED"/>
    <property type="match status" value="1"/>
</dbReference>
<evidence type="ECO:0000313" key="9">
    <source>
        <dbReference type="EMBL" id="NJC71165.1"/>
    </source>
</evidence>
<evidence type="ECO:0000256" key="7">
    <source>
        <dbReference type="ARBA" id="ARBA00023136"/>
    </source>
</evidence>
<gene>
    <name evidence="9" type="ORF">HC031_15805</name>
</gene>
<keyword evidence="5 8" id="KW-0812">Transmembrane</keyword>
<keyword evidence="10" id="KW-1185">Reference proteome</keyword>
<dbReference type="InterPro" id="IPR050297">
    <property type="entry name" value="LipidA_mod_glycosyltrf_83"/>
</dbReference>
<feature type="transmembrane region" description="Helical" evidence="8">
    <location>
        <begin position="332"/>
        <end position="351"/>
    </location>
</feature>
<evidence type="ECO:0000313" key="10">
    <source>
        <dbReference type="Proteomes" id="UP000722989"/>
    </source>
</evidence>
<feature type="transmembrane region" description="Helical" evidence="8">
    <location>
        <begin position="190"/>
        <end position="216"/>
    </location>
</feature>
<keyword evidence="3" id="KW-0328">Glycosyltransferase</keyword>
<dbReference type="EMBL" id="JAATVY010000010">
    <property type="protein sequence ID" value="NJC71165.1"/>
    <property type="molecule type" value="Genomic_DNA"/>
</dbReference>
<keyword evidence="7 8" id="KW-0472">Membrane</keyword>
<proteinExistence type="predicted"/>
<feature type="transmembrane region" description="Helical" evidence="8">
    <location>
        <begin position="33"/>
        <end position="51"/>
    </location>
</feature>
<feature type="transmembrane region" description="Helical" evidence="8">
    <location>
        <begin position="300"/>
        <end position="320"/>
    </location>
</feature>
<dbReference type="RefSeq" id="WP_167926081.1">
    <property type="nucleotide sequence ID" value="NZ_JAATVY010000010.1"/>
</dbReference>
<evidence type="ECO:0008006" key="11">
    <source>
        <dbReference type="Google" id="ProtNLM"/>
    </source>
</evidence>
<dbReference type="Proteomes" id="UP000722989">
    <property type="component" value="Unassembled WGS sequence"/>
</dbReference>